<dbReference type="AlphaFoldDB" id="A0A816LWS2"/>
<dbReference type="InterPro" id="IPR044730">
    <property type="entry name" value="RNase_H-like_dom_plant"/>
</dbReference>
<reference evidence="3" key="1">
    <citation type="submission" date="2021-01" db="EMBL/GenBank/DDBJ databases">
        <authorList>
            <consortium name="Genoscope - CEA"/>
            <person name="William W."/>
        </authorList>
    </citation>
    <scope>NUCLEOTIDE SEQUENCE</scope>
</reference>
<evidence type="ECO:0000313" key="3">
    <source>
        <dbReference type="EMBL" id="CAF1952892.1"/>
    </source>
</evidence>
<accession>A0A816LWS2</accession>
<evidence type="ECO:0000259" key="1">
    <source>
        <dbReference type="Pfam" id="PF13456"/>
    </source>
</evidence>
<dbReference type="Pfam" id="PF13966">
    <property type="entry name" value="zf-RVT"/>
    <property type="match status" value="1"/>
</dbReference>
<dbReference type="InterPro" id="IPR036397">
    <property type="entry name" value="RNaseH_sf"/>
</dbReference>
<feature type="domain" description="Reverse transcriptase zinc-binding" evidence="2">
    <location>
        <begin position="134"/>
        <end position="215"/>
    </location>
</feature>
<dbReference type="InterPro" id="IPR002156">
    <property type="entry name" value="RNaseH_domain"/>
</dbReference>
<evidence type="ECO:0000259" key="2">
    <source>
        <dbReference type="Pfam" id="PF13966"/>
    </source>
</evidence>
<name>A0A816LWS2_BRANA</name>
<sequence>MQGTNANLCKFLSPAGKEVLLKAVATAIPAYSMSCFLLPKRVLNQMTKAMRKFWWSSAKDKQGIPWIAWSTIADSKSLGGLGIRDLTDFNIALVAKQSWRILQNPSSLLSRVYKSKYFQKTSLLQAKPKSNGSHAWKSILKDPEDVEIIKTIRPSITGASDSTFWIHTKDGQYSAKSENLRKRKMVADSTCQLCGKHQETTNHLIFQCRASKEIWSMTPSIQISDGSWTSPTDNAGIGWALFNTDGRIILEGKAAIEPVNSPLDAEAGAWRMAVVQMRKLGYHIVTFYGDSSEIYDTLSNSHQASPSSIKGNHCPTYMKDIANLAKESNYNLGFQKVKRTCNGVAYKLAKEGRITNSGYVVRWKNNV</sequence>
<dbReference type="InterPro" id="IPR026960">
    <property type="entry name" value="RVT-Znf"/>
</dbReference>
<dbReference type="PANTHER" id="PTHR33116:SF86">
    <property type="entry name" value="REVERSE TRANSCRIPTASE DOMAIN-CONTAINING PROTEIN"/>
    <property type="match status" value="1"/>
</dbReference>
<proteinExistence type="predicted"/>
<dbReference type="Gene3D" id="3.30.420.10">
    <property type="entry name" value="Ribonuclease H-like superfamily/Ribonuclease H"/>
    <property type="match status" value="1"/>
</dbReference>
<organism evidence="3">
    <name type="scientific">Brassica napus</name>
    <name type="common">Rape</name>
    <dbReference type="NCBI Taxonomy" id="3708"/>
    <lineage>
        <taxon>Eukaryota</taxon>
        <taxon>Viridiplantae</taxon>
        <taxon>Streptophyta</taxon>
        <taxon>Embryophyta</taxon>
        <taxon>Tracheophyta</taxon>
        <taxon>Spermatophyta</taxon>
        <taxon>Magnoliopsida</taxon>
        <taxon>eudicotyledons</taxon>
        <taxon>Gunneridae</taxon>
        <taxon>Pentapetalae</taxon>
        <taxon>rosids</taxon>
        <taxon>malvids</taxon>
        <taxon>Brassicales</taxon>
        <taxon>Brassicaceae</taxon>
        <taxon>Brassiceae</taxon>
        <taxon>Brassica</taxon>
    </lineage>
</organism>
<gene>
    <name evidence="3" type="ORF">DARMORV10_C07P06100.1</name>
</gene>
<dbReference type="EMBL" id="HG994371">
    <property type="protein sequence ID" value="CAF1952892.1"/>
    <property type="molecule type" value="Genomic_DNA"/>
</dbReference>
<dbReference type="GO" id="GO:0003676">
    <property type="term" value="F:nucleic acid binding"/>
    <property type="evidence" value="ECO:0007669"/>
    <property type="project" value="InterPro"/>
</dbReference>
<feature type="domain" description="RNase H type-1" evidence="1">
    <location>
        <begin position="224"/>
        <end position="351"/>
    </location>
</feature>
<protein>
    <submittedName>
        <fullName evidence="3">(rape) hypothetical protein</fullName>
    </submittedName>
</protein>
<dbReference type="Proteomes" id="UP001295469">
    <property type="component" value="Chromosome C07"/>
</dbReference>
<dbReference type="CDD" id="cd06222">
    <property type="entry name" value="RNase_H_like"/>
    <property type="match status" value="1"/>
</dbReference>
<dbReference type="SUPFAM" id="SSF53098">
    <property type="entry name" value="Ribonuclease H-like"/>
    <property type="match status" value="1"/>
</dbReference>
<dbReference type="Pfam" id="PF13456">
    <property type="entry name" value="RVT_3"/>
    <property type="match status" value="1"/>
</dbReference>
<dbReference type="GO" id="GO:0004523">
    <property type="term" value="F:RNA-DNA hybrid ribonuclease activity"/>
    <property type="evidence" value="ECO:0007669"/>
    <property type="project" value="InterPro"/>
</dbReference>
<dbReference type="PANTHER" id="PTHR33116">
    <property type="entry name" value="REVERSE TRANSCRIPTASE ZINC-BINDING DOMAIN-CONTAINING PROTEIN-RELATED-RELATED"/>
    <property type="match status" value="1"/>
</dbReference>
<dbReference type="InterPro" id="IPR012337">
    <property type="entry name" value="RNaseH-like_sf"/>
</dbReference>